<accession>A1RZ95</accession>
<dbReference type="HOGENOM" id="CLU_015740_0_1_2"/>
<keyword evidence="8" id="KW-1185">Reference proteome</keyword>
<evidence type="ECO:0000256" key="4">
    <source>
        <dbReference type="ARBA" id="ARBA00022827"/>
    </source>
</evidence>
<dbReference type="PANTHER" id="PTHR11985">
    <property type="entry name" value="GLYCEROL-3-PHOSPHATE DEHYDROGENASE"/>
    <property type="match status" value="1"/>
</dbReference>
<evidence type="ECO:0000256" key="2">
    <source>
        <dbReference type="ARBA" id="ARBA00007330"/>
    </source>
</evidence>
<reference evidence="8" key="1">
    <citation type="journal article" date="2008" name="J. Bacteriol.">
        <title>Genome sequence of Thermofilum pendens reveals an exceptional loss of biosynthetic pathways without genome reduction.</title>
        <authorList>
            <person name="Anderson I."/>
            <person name="Rodriguez J."/>
            <person name="Susanti D."/>
            <person name="Porat I."/>
            <person name="Reich C."/>
            <person name="Ulrich L.E."/>
            <person name="Elkins J.G."/>
            <person name="Mavromatis K."/>
            <person name="Lykidis A."/>
            <person name="Kim E."/>
            <person name="Thompson L.S."/>
            <person name="Nolan M."/>
            <person name="Land M."/>
            <person name="Copeland A."/>
            <person name="Lapidus A."/>
            <person name="Lucas S."/>
            <person name="Detter C."/>
            <person name="Zhulin I.B."/>
            <person name="Olsen G.J."/>
            <person name="Whitman W."/>
            <person name="Mukhopadhyay B."/>
            <person name="Bristow J."/>
            <person name="Kyrpides N."/>
        </authorList>
    </citation>
    <scope>NUCLEOTIDE SEQUENCE [LARGE SCALE GENOMIC DNA]</scope>
    <source>
        <strain evidence="8">DSM 2475 / Hrk 5</strain>
    </source>
</reference>
<dbReference type="PANTHER" id="PTHR11985:SF15">
    <property type="entry name" value="GLYCEROL-3-PHOSPHATE DEHYDROGENASE, MITOCHONDRIAL"/>
    <property type="match status" value="1"/>
</dbReference>
<dbReference type="InterPro" id="IPR006076">
    <property type="entry name" value="FAD-dep_OxRdtase"/>
</dbReference>
<comment type="similarity">
    <text evidence="2">Belongs to the FAD-dependent glycerol-3-phosphate dehydrogenase family.</text>
</comment>
<protein>
    <submittedName>
        <fullName evidence="7">FAD dependent oxidoreductase</fullName>
    </submittedName>
</protein>
<gene>
    <name evidence="7" type="ordered locus">Tpen_1127</name>
</gene>
<organism evidence="7 8">
    <name type="scientific">Thermofilum pendens (strain DSM 2475 / Hrk 5)</name>
    <dbReference type="NCBI Taxonomy" id="368408"/>
    <lineage>
        <taxon>Archaea</taxon>
        <taxon>Thermoproteota</taxon>
        <taxon>Thermoprotei</taxon>
        <taxon>Thermofilales</taxon>
        <taxon>Thermofilaceae</taxon>
        <taxon>Thermofilum</taxon>
    </lineage>
</organism>
<dbReference type="Proteomes" id="UP000000641">
    <property type="component" value="Chromosome"/>
</dbReference>
<dbReference type="Gene3D" id="3.50.50.60">
    <property type="entry name" value="FAD/NAD(P)-binding domain"/>
    <property type="match status" value="3"/>
</dbReference>
<dbReference type="Pfam" id="PF01266">
    <property type="entry name" value="DAO"/>
    <property type="match status" value="1"/>
</dbReference>
<dbReference type="GeneID" id="4602022"/>
<dbReference type="InterPro" id="IPR036188">
    <property type="entry name" value="FAD/NAD-bd_sf"/>
</dbReference>
<comment type="cofactor">
    <cofactor evidence="1">
        <name>FAD</name>
        <dbReference type="ChEBI" id="CHEBI:57692"/>
    </cofactor>
</comment>
<name>A1RZ95_THEPD</name>
<dbReference type="eggNOG" id="arCOG00753">
    <property type="taxonomic scope" value="Archaea"/>
</dbReference>
<evidence type="ECO:0000256" key="5">
    <source>
        <dbReference type="ARBA" id="ARBA00023002"/>
    </source>
</evidence>
<dbReference type="GO" id="GO:0004368">
    <property type="term" value="F:glycerol-3-phosphate dehydrogenase (quinone) activity"/>
    <property type="evidence" value="ECO:0007669"/>
    <property type="project" value="InterPro"/>
</dbReference>
<dbReference type="InterPro" id="IPR000447">
    <property type="entry name" value="G3P_DH_FAD-dep"/>
</dbReference>
<sequence>MTKKVVVIGGGVTGAALAYDLALRGLRVTLLERGSIGSGTSGRTHGLLHSGCRYVADVEVARECYSENVVLRRIAPFLFEKNGGIFVAVDESDLEYKDFFLKKCEEAGIPVKEVSREEALKLEPNLNPDLKAAVLVPDGTFDPLKVILSFLASAKQRGADIRPYNEVVGFRVEGGEVKAVKVRDKVSLREYELEADFFVNATGAWAKKVARLAGLDVPVKPSPGVMVALDGRVGFRVFNRLNKPGDGDIIVHHRGTSVIGTTSWVVEDPDKVEAPREHVELLLRRGRELAPVTSKLRVKAVYVSSRPLVGSLPAGTGREVSRSFAIIDHSREGAGNMASVIGGKFTTARLMAEKTGDFVAERLGVSTPSRTAETPLAPYWAYFT</sequence>
<dbReference type="EnsemblBacteria" id="ABL78525">
    <property type="protein sequence ID" value="ABL78525"/>
    <property type="gene ID" value="Tpen_1127"/>
</dbReference>
<dbReference type="SUPFAM" id="SSF51905">
    <property type="entry name" value="FAD/NAD(P)-binding domain"/>
    <property type="match status" value="1"/>
</dbReference>
<evidence type="ECO:0000256" key="3">
    <source>
        <dbReference type="ARBA" id="ARBA00022630"/>
    </source>
</evidence>
<evidence type="ECO:0000256" key="1">
    <source>
        <dbReference type="ARBA" id="ARBA00001974"/>
    </source>
</evidence>
<dbReference type="PRINTS" id="PR01001">
    <property type="entry name" value="FADG3PDH"/>
</dbReference>
<evidence type="ECO:0000313" key="7">
    <source>
        <dbReference type="EMBL" id="ABL78525.1"/>
    </source>
</evidence>
<dbReference type="OrthoDB" id="36306at2157"/>
<dbReference type="RefSeq" id="WP_011752790.1">
    <property type="nucleotide sequence ID" value="NC_008698.1"/>
</dbReference>
<evidence type="ECO:0000313" key="8">
    <source>
        <dbReference type="Proteomes" id="UP000000641"/>
    </source>
</evidence>
<keyword evidence="5" id="KW-0560">Oxidoreductase</keyword>
<evidence type="ECO:0000259" key="6">
    <source>
        <dbReference type="Pfam" id="PF01266"/>
    </source>
</evidence>
<dbReference type="AlphaFoldDB" id="A1RZ95"/>
<dbReference type="EMBL" id="CP000505">
    <property type="protein sequence ID" value="ABL78525.1"/>
    <property type="molecule type" value="Genomic_DNA"/>
</dbReference>
<dbReference type="KEGG" id="tpe:Tpen_1127"/>
<keyword evidence="4" id="KW-0274">FAD</keyword>
<keyword evidence="3" id="KW-0285">Flavoprotein</keyword>
<dbReference type="STRING" id="368408.Tpen_1127"/>
<proteinExistence type="inferred from homology"/>
<dbReference type="GO" id="GO:0006072">
    <property type="term" value="P:glycerol-3-phosphate metabolic process"/>
    <property type="evidence" value="ECO:0007669"/>
    <property type="project" value="InterPro"/>
</dbReference>
<feature type="domain" description="FAD dependent oxidoreductase" evidence="6">
    <location>
        <begin position="4"/>
        <end position="333"/>
    </location>
</feature>